<reference evidence="2" key="1">
    <citation type="submission" date="2023-09" db="EMBL/GenBank/DDBJ databases">
        <title>30 novel species of actinomycetes from the DSMZ collection.</title>
        <authorList>
            <person name="Nouioui I."/>
        </authorList>
    </citation>
    <scope>NUCLEOTIDE SEQUENCE</scope>
    <source>
        <strain evidence="2">DSM 115977</strain>
    </source>
</reference>
<dbReference type="Gene3D" id="1.10.101.10">
    <property type="entry name" value="PGBD-like superfamily/PGBD"/>
    <property type="match status" value="1"/>
</dbReference>
<evidence type="ECO:0000313" key="3">
    <source>
        <dbReference type="Proteomes" id="UP001180973"/>
    </source>
</evidence>
<dbReference type="InterPro" id="IPR002477">
    <property type="entry name" value="Peptidoglycan-bd-like"/>
</dbReference>
<dbReference type="SUPFAM" id="SSF47090">
    <property type="entry name" value="PGBD-like"/>
    <property type="match status" value="1"/>
</dbReference>
<name>A0ABU2X1L8_9ACTN</name>
<organism evidence="2 3">
    <name type="scientific">Micromonospora reichwaldensis</name>
    <dbReference type="NCBI Taxonomy" id="3075516"/>
    <lineage>
        <taxon>Bacteria</taxon>
        <taxon>Bacillati</taxon>
        <taxon>Actinomycetota</taxon>
        <taxon>Actinomycetes</taxon>
        <taxon>Micromonosporales</taxon>
        <taxon>Micromonosporaceae</taxon>
        <taxon>Micromonospora</taxon>
    </lineage>
</organism>
<protein>
    <submittedName>
        <fullName evidence="2">Peptidoglycan-binding domain-containing protein</fullName>
    </submittedName>
</protein>
<dbReference type="RefSeq" id="WP_311413230.1">
    <property type="nucleotide sequence ID" value="NZ_JAVRFL010000024.1"/>
</dbReference>
<keyword evidence="3" id="KW-1185">Reference proteome</keyword>
<evidence type="ECO:0000313" key="2">
    <source>
        <dbReference type="EMBL" id="MDT0531349.1"/>
    </source>
</evidence>
<accession>A0ABU2X1L8</accession>
<sequence length="96" mass="9992">MAVPSTGSTASSTSCGMAQGANSSAVLLLQRSLKYCYGKNIATDQDFGPATKSALIAAQQTEGITADGVYGPQTRDALRWYLDGYCDEAGHPITVV</sequence>
<dbReference type="Pfam" id="PF01471">
    <property type="entry name" value="PG_binding_1"/>
    <property type="match status" value="1"/>
</dbReference>
<feature type="domain" description="Peptidoglycan binding-like" evidence="1">
    <location>
        <begin position="23"/>
        <end position="78"/>
    </location>
</feature>
<comment type="caution">
    <text evidence="2">The sequence shown here is derived from an EMBL/GenBank/DDBJ whole genome shotgun (WGS) entry which is preliminary data.</text>
</comment>
<dbReference type="InterPro" id="IPR036366">
    <property type="entry name" value="PGBDSf"/>
</dbReference>
<proteinExistence type="predicted"/>
<dbReference type="InterPro" id="IPR036365">
    <property type="entry name" value="PGBD-like_sf"/>
</dbReference>
<dbReference type="EMBL" id="JAVRFL010000024">
    <property type="protein sequence ID" value="MDT0531349.1"/>
    <property type="molecule type" value="Genomic_DNA"/>
</dbReference>
<evidence type="ECO:0000259" key="1">
    <source>
        <dbReference type="Pfam" id="PF01471"/>
    </source>
</evidence>
<gene>
    <name evidence="2" type="ORF">RM555_20390</name>
</gene>
<dbReference type="Proteomes" id="UP001180973">
    <property type="component" value="Unassembled WGS sequence"/>
</dbReference>